<sequence>MVYLYYKIFKAIHERARKALGQKVPPRSSKYQEEKGLIIENAARTDSDEQTNSKSDSSKQSQGVSYIKTLSPLIEGDETSQMYHSENDDDDEESPTAEKDDCQVISNVAVSSFVNDKSPSPLNDMKVGCPASRSTDLPWVTPSQNSRRKSRTASSL</sequence>
<name>A0AAV4T2R4_9ARAC</name>
<feature type="region of interest" description="Disordered" evidence="1">
    <location>
        <begin position="18"/>
        <end position="101"/>
    </location>
</feature>
<feature type="compositionally biased region" description="Basic residues" evidence="1">
    <location>
        <begin position="146"/>
        <end position="156"/>
    </location>
</feature>
<keyword evidence="2" id="KW-0675">Receptor</keyword>
<dbReference type="AlphaFoldDB" id="A0AAV4T2R4"/>
<accession>A0AAV4T2R4</accession>
<feature type="compositionally biased region" description="Polar residues" evidence="1">
    <location>
        <begin position="50"/>
        <end position="64"/>
    </location>
</feature>
<reference evidence="2 3" key="1">
    <citation type="submission" date="2021-06" db="EMBL/GenBank/DDBJ databases">
        <title>Caerostris darwini draft genome.</title>
        <authorList>
            <person name="Kono N."/>
            <person name="Arakawa K."/>
        </authorList>
    </citation>
    <scope>NUCLEOTIDE SEQUENCE [LARGE SCALE GENOMIC DNA]</scope>
</reference>
<protein>
    <submittedName>
        <fullName evidence="2">Dopamine D2-like receptor</fullName>
    </submittedName>
</protein>
<evidence type="ECO:0000256" key="1">
    <source>
        <dbReference type="SAM" id="MobiDB-lite"/>
    </source>
</evidence>
<proteinExistence type="predicted"/>
<gene>
    <name evidence="2" type="primary">Dop2R_0</name>
    <name evidence="2" type="ORF">CDAR_498991</name>
</gene>
<keyword evidence="3" id="KW-1185">Reference proteome</keyword>
<organism evidence="2 3">
    <name type="scientific">Caerostris darwini</name>
    <dbReference type="NCBI Taxonomy" id="1538125"/>
    <lineage>
        <taxon>Eukaryota</taxon>
        <taxon>Metazoa</taxon>
        <taxon>Ecdysozoa</taxon>
        <taxon>Arthropoda</taxon>
        <taxon>Chelicerata</taxon>
        <taxon>Arachnida</taxon>
        <taxon>Araneae</taxon>
        <taxon>Araneomorphae</taxon>
        <taxon>Entelegynae</taxon>
        <taxon>Araneoidea</taxon>
        <taxon>Araneidae</taxon>
        <taxon>Caerostris</taxon>
    </lineage>
</organism>
<evidence type="ECO:0000313" key="3">
    <source>
        <dbReference type="Proteomes" id="UP001054837"/>
    </source>
</evidence>
<comment type="caution">
    <text evidence="2">The sequence shown here is derived from an EMBL/GenBank/DDBJ whole genome shotgun (WGS) entry which is preliminary data.</text>
</comment>
<dbReference type="Proteomes" id="UP001054837">
    <property type="component" value="Unassembled WGS sequence"/>
</dbReference>
<evidence type="ECO:0000313" key="2">
    <source>
        <dbReference type="EMBL" id="GIY40590.1"/>
    </source>
</evidence>
<feature type="region of interest" description="Disordered" evidence="1">
    <location>
        <begin position="114"/>
        <end position="156"/>
    </location>
</feature>
<feature type="compositionally biased region" description="Basic and acidic residues" evidence="1">
    <location>
        <begin position="30"/>
        <end position="47"/>
    </location>
</feature>
<dbReference type="EMBL" id="BPLQ01008960">
    <property type="protein sequence ID" value="GIY40590.1"/>
    <property type="molecule type" value="Genomic_DNA"/>
</dbReference>